<dbReference type="InterPro" id="IPR013519">
    <property type="entry name" value="Int_alpha_beta-p"/>
</dbReference>
<evidence type="ECO:0000256" key="8">
    <source>
        <dbReference type="ARBA" id="ARBA00022889"/>
    </source>
</evidence>
<keyword evidence="7" id="KW-0106">Calcium</keyword>
<evidence type="ECO:0000256" key="13">
    <source>
        <dbReference type="ARBA" id="ARBA00023170"/>
    </source>
</evidence>
<feature type="signal peptide" evidence="16">
    <location>
        <begin position="1"/>
        <end position="26"/>
    </location>
</feature>
<dbReference type="Proteomes" id="UP000002279">
    <property type="component" value="Chromosome 2"/>
</dbReference>
<reference evidence="18 19" key="1">
    <citation type="journal article" date="2008" name="Nature">
        <title>Genome analysis of the platypus reveals unique signatures of evolution.</title>
        <authorList>
            <person name="Warren W.C."/>
            <person name="Hillier L.W."/>
            <person name="Marshall Graves J.A."/>
            <person name="Birney E."/>
            <person name="Ponting C.P."/>
            <person name="Grutzner F."/>
            <person name="Belov K."/>
            <person name="Miller W."/>
            <person name="Clarke L."/>
            <person name="Chinwalla A.T."/>
            <person name="Yang S.P."/>
            <person name="Heger A."/>
            <person name="Locke D.P."/>
            <person name="Miethke P."/>
            <person name="Waters P.D."/>
            <person name="Veyrunes F."/>
            <person name="Fulton L."/>
            <person name="Fulton B."/>
            <person name="Graves T."/>
            <person name="Wallis J."/>
            <person name="Puente X.S."/>
            <person name="Lopez-Otin C."/>
            <person name="Ordonez G.R."/>
            <person name="Eichler E.E."/>
            <person name="Chen L."/>
            <person name="Cheng Z."/>
            <person name="Deakin J.E."/>
            <person name="Alsop A."/>
            <person name="Thompson K."/>
            <person name="Kirby P."/>
            <person name="Papenfuss A.T."/>
            <person name="Wakefield M.J."/>
            <person name="Olender T."/>
            <person name="Lancet D."/>
            <person name="Huttley G.A."/>
            <person name="Smit A.F."/>
            <person name="Pask A."/>
            <person name="Temple-Smith P."/>
            <person name="Batzer M.A."/>
            <person name="Walker J.A."/>
            <person name="Konkel M.K."/>
            <person name="Harris R.S."/>
            <person name="Whittington C.M."/>
            <person name="Wong E.S."/>
            <person name="Gemmell N.J."/>
            <person name="Buschiazzo E."/>
            <person name="Vargas Jentzsch I.M."/>
            <person name="Merkel A."/>
            <person name="Schmitz J."/>
            <person name="Zemann A."/>
            <person name="Churakov G."/>
            <person name="Kriegs J.O."/>
            <person name="Brosius J."/>
            <person name="Murchison E.P."/>
            <person name="Sachidanandam R."/>
            <person name="Smith C."/>
            <person name="Hannon G.J."/>
            <person name="Tsend-Ayush E."/>
            <person name="McMillan D."/>
            <person name="Attenborough R."/>
            <person name="Rens W."/>
            <person name="Ferguson-Smith M."/>
            <person name="Lefevre C.M."/>
            <person name="Sharp J.A."/>
            <person name="Nicholas K.R."/>
            <person name="Ray D.A."/>
            <person name="Kube M."/>
            <person name="Reinhardt R."/>
            <person name="Pringle T.H."/>
            <person name="Taylor J."/>
            <person name="Jones R.C."/>
            <person name="Nixon B."/>
            <person name="Dacheux J.L."/>
            <person name="Niwa H."/>
            <person name="Sekita Y."/>
            <person name="Huang X."/>
            <person name="Stark A."/>
            <person name="Kheradpour P."/>
            <person name="Kellis M."/>
            <person name="Flicek P."/>
            <person name="Chen Y."/>
            <person name="Webber C."/>
            <person name="Hardison R."/>
            <person name="Nelson J."/>
            <person name="Hallsworth-Pepin K."/>
            <person name="Delehaunty K."/>
            <person name="Markovic C."/>
            <person name="Minx P."/>
            <person name="Feng Y."/>
            <person name="Kremitzki C."/>
            <person name="Mitreva M."/>
            <person name="Glasscock J."/>
            <person name="Wylie T."/>
            <person name="Wohldmann P."/>
            <person name="Thiru P."/>
            <person name="Nhan M.N."/>
            <person name="Pohl C.S."/>
            <person name="Smith S.M."/>
            <person name="Hou S."/>
            <person name="Nefedov M."/>
            <person name="de Jong P.J."/>
            <person name="Renfree M.B."/>
            <person name="Mardis E.R."/>
            <person name="Wilson R.K."/>
        </authorList>
    </citation>
    <scope>NUCLEOTIDE SEQUENCE [LARGE SCALE GENOMIC DNA]</scope>
    <source>
        <strain evidence="18 19">Glennie</strain>
    </source>
</reference>
<dbReference type="SMART" id="SM00327">
    <property type="entry name" value="VWA"/>
    <property type="match status" value="1"/>
</dbReference>
<evidence type="ECO:0000256" key="7">
    <source>
        <dbReference type="ARBA" id="ARBA00022837"/>
    </source>
</evidence>
<feature type="repeat" description="FG-GAP" evidence="15">
    <location>
        <begin position="288"/>
        <end position="339"/>
    </location>
</feature>
<dbReference type="PRINTS" id="PR01185">
    <property type="entry name" value="INTEGRINA"/>
</dbReference>
<feature type="chain" id="PRO_5028517967" description="VWFA domain-containing protein" evidence="16">
    <location>
        <begin position="27"/>
        <end position="1058"/>
    </location>
</feature>
<keyword evidence="12" id="KW-1015">Disulfide bond</keyword>
<dbReference type="PROSITE" id="PS51470">
    <property type="entry name" value="FG_GAP"/>
    <property type="match status" value="5"/>
</dbReference>
<dbReference type="GO" id="GO:0007155">
    <property type="term" value="P:cell adhesion"/>
    <property type="evidence" value="ECO:0007669"/>
    <property type="project" value="UniProtKB-KW"/>
</dbReference>
<dbReference type="GO" id="GO:0008305">
    <property type="term" value="C:integrin complex"/>
    <property type="evidence" value="ECO:0007669"/>
    <property type="project" value="InterPro"/>
</dbReference>
<name>F6Y2R7_ORNAN</name>
<keyword evidence="10 16" id="KW-0401">Integrin</keyword>
<dbReference type="InterPro" id="IPR028994">
    <property type="entry name" value="Integrin_alpha_N"/>
</dbReference>
<evidence type="ECO:0000256" key="9">
    <source>
        <dbReference type="ARBA" id="ARBA00022989"/>
    </source>
</evidence>
<dbReference type="eggNOG" id="KOG3637">
    <property type="taxonomic scope" value="Eukaryota"/>
</dbReference>
<evidence type="ECO:0000313" key="19">
    <source>
        <dbReference type="Proteomes" id="UP000002279"/>
    </source>
</evidence>
<evidence type="ECO:0000256" key="11">
    <source>
        <dbReference type="ARBA" id="ARBA00023136"/>
    </source>
</evidence>
<dbReference type="SUPFAM" id="SSF53300">
    <property type="entry name" value="vWA-like"/>
    <property type="match status" value="1"/>
</dbReference>
<dbReference type="Gene3D" id="2.60.40.1460">
    <property type="entry name" value="Integrin domains. Chain A, domain 2"/>
    <property type="match status" value="1"/>
</dbReference>
<dbReference type="PANTHER" id="PTHR23220:SF118">
    <property type="entry name" value="INTEGRIN ALPHA-X"/>
    <property type="match status" value="1"/>
</dbReference>
<dbReference type="Gene3D" id="3.40.50.410">
    <property type="entry name" value="von Willebrand factor, type A domain"/>
    <property type="match status" value="1"/>
</dbReference>
<dbReference type="Pfam" id="PF08441">
    <property type="entry name" value="Integrin_A_Ig_1"/>
    <property type="match status" value="1"/>
</dbReference>
<dbReference type="GO" id="GO:0046872">
    <property type="term" value="F:metal ion binding"/>
    <property type="evidence" value="ECO:0007669"/>
    <property type="project" value="UniProtKB-KW"/>
</dbReference>
<keyword evidence="19" id="KW-1185">Reference proteome</keyword>
<dbReference type="SMART" id="SM00191">
    <property type="entry name" value="Int_alpha"/>
    <property type="match status" value="4"/>
</dbReference>
<evidence type="ECO:0000256" key="6">
    <source>
        <dbReference type="ARBA" id="ARBA00022737"/>
    </source>
</evidence>
<reference evidence="18" key="3">
    <citation type="submission" date="2025-09" db="UniProtKB">
        <authorList>
            <consortium name="Ensembl"/>
        </authorList>
    </citation>
    <scope>IDENTIFICATION</scope>
    <source>
        <strain evidence="18">Glennie</strain>
    </source>
</reference>
<protein>
    <recommendedName>
        <fullName evidence="17">VWFA domain-containing protein</fullName>
    </recommendedName>
</protein>
<comment type="similarity">
    <text evidence="2 16">Belongs to the integrin alpha chain family.</text>
</comment>
<dbReference type="InterPro" id="IPR036465">
    <property type="entry name" value="vWFA_dom_sf"/>
</dbReference>
<feature type="repeat" description="FG-GAP" evidence="15">
    <location>
        <begin position="340"/>
        <end position="391"/>
    </location>
</feature>
<dbReference type="FunFam" id="2.130.10.130:FF:000005">
    <property type="entry name" value="Integrin alpha L"/>
    <property type="match status" value="1"/>
</dbReference>
<feature type="repeat" description="FG-GAP" evidence="15">
    <location>
        <begin position="392"/>
        <end position="452"/>
    </location>
</feature>
<accession>F6Y2R7</accession>
<feature type="repeat" description="FG-GAP" evidence="15">
    <location>
        <begin position="455"/>
        <end position="513"/>
    </location>
</feature>
<evidence type="ECO:0000256" key="2">
    <source>
        <dbReference type="ARBA" id="ARBA00008054"/>
    </source>
</evidence>
<sequence length="1058" mass="114784">GGSAVCPRQGLCPLLYMCVCVTPCVCLPSAPAEAVNMSLGLSLAARSKSTQLLACGPTVHRACGKNTYLNGFCFLLSSNLLLKKQIPEALQDCPKQESDVAFLIDGSGSIAPRDFEQMKRFIRAVLDRFQGTSTLFALMQFSNMFRTHFTFDDFKKNSNPEDLINPISRLTGLTYTASGIKRVVEQLFSQSQGARKDANKILIVITDGQKYKDPLDYSGTIPLAEAAGIIRYAIGVGTAFRKPEAREELDSIASDPPRDHVFQVNDFGALDNIRNKLQEKIFAIEGTQTGSSSSFQHEMSQEGFSALLTPDGPVLGAVGSFDWSGGVTLYPRAGDSSFINISRESGDMNDAYLGYSADVATQKGIQGLVLGAPRYQHTGKVVMFRKVTRSWNQWAEVTGAQIGSYFGATVCTVDVDRDGSTELVLIGAPHHYAQNAGGLVSVCPMPLRMADWRCESVLRGQPGHPLARFGAALAVMGDTNGDGLADVAVGAPGEEENRGAVYLFHGQAQAQINPTYSQRIGGSQISPGLRYFGQALSGGQDLTQDGLVDVAVGARGRVLLLRSRPVLRVDVSLRFVPPELARAVFDCGEQMVPRREAGEVRVCLNVHKSSRDQLGDSATYDLALDPGRLSPRAIFVESQNWTLRTERTVGLGESCVSMKLLLPMCVEESVTPIVLRLNLSLWGRPIASSGRLRPVLAAGSQDLFTASLPFEKNCGADSICQDDLSVAFSFSSQQTLVVGTSLELNITVTVRNEGEDSYGTLVTFSYPPGLSHRRVSVLQNPRQPRAPSAATFLVTFDVPPTADFGSTLLLSANATSDNNIPKTSRAFFQHQLPVKYGVNVVISRCRPRPLASCQASHAHFEVNNLGLRTLNVTVAFWIPVELDGLPVWTEPEVVPLQVPTEILPVLSKFPSHLSQLIPNCSVAVCRLIRCLITSFQVREELTFTLKGNLSFGWAVQTKEKRLSVPSWAALLFDTERYAQFPGQEGFLTAQVTTVVERYEVYSPLPIIVGSSVGGLVLLALLTAGLYKVNPTHLPTLSLPPNLLLPHPRLHRLSPVPSP</sequence>
<evidence type="ECO:0000256" key="12">
    <source>
        <dbReference type="ARBA" id="ARBA00023157"/>
    </source>
</evidence>
<evidence type="ECO:0000256" key="3">
    <source>
        <dbReference type="ARBA" id="ARBA00022692"/>
    </source>
</evidence>
<dbReference type="InterPro" id="IPR000413">
    <property type="entry name" value="Integrin_alpha"/>
</dbReference>
<dbReference type="InterPro" id="IPR048285">
    <property type="entry name" value="Integrin_alpha_Ig-like_2"/>
</dbReference>
<dbReference type="SUPFAM" id="SSF69318">
    <property type="entry name" value="Integrin alpha N-terminal domain"/>
    <property type="match status" value="1"/>
</dbReference>
<dbReference type="CDD" id="cd01469">
    <property type="entry name" value="vWA_integrins_alpha_subunit"/>
    <property type="match status" value="1"/>
</dbReference>
<dbReference type="FunFam" id="2.60.40.1460:FF:000001">
    <property type="entry name" value="Integrin, alpha V"/>
    <property type="match status" value="1"/>
</dbReference>
<dbReference type="Pfam" id="PF20805">
    <property type="entry name" value="Integrin_A_Ig_2"/>
    <property type="match status" value="1"/>
</dbReference>
<dbReference type="Pfam" id="PF01839">
    <property type="entry name" value="FG-GAP"/>
    <property type="match status" value="1"/>
</dbReference>
<dbReference type="InterPro" id="IPR002035">
    <property type="entry name" value="VWF_A"/>
</dbReference>
<dbReference type="InterPro" id="IPR013649">
    <property type="entry name" value="Integrin_alpha_Ig-like_1"/>
</dbReference>
<dbReference type="Gene3D" id="1.20.5.930">
    <property type="entry name" value="Bicelle-embedded integrin alpha(iib) transmembrane segment"/>
    <property type="match status" value="1"/>
</dbReference>
<dbReference type="PROSITE" id="PS50234">
    <property type="entry name" value="VWFA"/>
    <property type="match status" value="1"/>
</dbReference>
<dbReference type="Bgee" id="ENSOANG00000010761">
    <property type="expression patterns" value="Expressed in endometrium and 6 other cell types or tissues"/>
</dbReference>
<evidence type="ECO:0000256" key="10">
    <source>
        <dbReference type="ARBA" id="ARBA00023037"/>
    </source>
</evidence>
<evidence type="ECO:0000256" key="14">
    <source>
        <dbReference type="ARBA" id="ARBA00023180"/>
    </source>
</evidence>
<dbReference type="Gene3D" id="2.130.10.130">
    <property type="entry name" value="Integrin alpha, N-terminal"/>
    <property type="match status" value="1"/>
</dbReference>
<feature type="domain" description="VWFA" evidence="17">
    <location>
        <begin position="99"/>
        <end position="277"/>
    </location>
</feature>
<evidence type="ECO:0000256" key="1">
    <source>
        <dbReference type="ARBA" id="ARBA00004479"/>
    </source>
</evidence>
<dbReference type="AlphaFoldDB" id="F6Y2R7"/>
<dbReference type="Pfam" id="PF00092">
    <property type="entry name" value="VWA"/>
    <property type="match status" value="1"/>
</dbReference>
<evidence type="ECO:0000256" key="15">
    <source>
        <dbReference type="PROSITE-ProRule" id="PRU00803"/>
    </source>
</evidence>
<evidence type="ECO:0000256" key="16">
    <source>
        <dbReference type="RuleBase" id="RU003762"/>
    </source>
</evidence>
<keyword evidence="8 16" id="KW-0130">Cell adhesion</keyword>
<dbReference type="HOGENOM" id="CLU_004111_3_0_1"/>
<evidence type="ECO:0000259" key="17">
    <source>
        <dbReference type="PROSITE" id="PS50234"/>
    </source>
</evidence>
<keyword evidence="5 16" id="KW-0732">Signal</keyword>
<keyword evidence="14" id="KW-0325">Glycoprotein</keyword>
<dbReference type="GO" id="GO:0007229">
    <property type="term" value="P:integrin-mediated signaling pathway"/>
    <property type="evidence" value="ECO:0007669"/>
    <property type="project" value="UniProtKB-KW"/>
</dbReference>
<evidence type="ECO:0000313" key="18">
    <source>
        <dbReference type="Ensembl" id="ENSOANP00000017061.2"/>
    </source>
</evidence>
<keyword evidence="4" id="KW-0479">Metal-binding</keyword>
<dbReference type="InterPro" id="IPR032695">
    <property type="entry name" value="Integrin_dom_sf"/>
</dbReference>
<dbReference type="Gene3D" id="2.60.40.1510">
    <property type="entry name" value="ntegrin, alpha v. Chain A, domain 3"/>
    <property type="match status" value="2"/>
</dbReference>
<reference evidence="18" key="2">
    <citation type="submission" date="2025-08" db="UniProtKB">
        <authorList>
            <consortium name="Ensembl"/>
        </authorList>
    </citation>
    <scope>IDENTIFICATION</scope>
    <source>
        <strain evidence="18">Glennie</strain>
    </source>
</reference>
<dbReference type="PRINTS" id="PR00453">
    <property type="entry name" value="VWFADOMAIN"/>
</dbReference>
<keyword evidence="3" id="KW-0812">Transmembrane</keyword>
<keyword evidence="6" id="KW-0677">Repeat</keyword>
<comment type="subcellular location">
    <subcellularLocation>
        <location evidence="1 16">Membrane</location>
        <topology evidence="1 16">Single-pass type I membrane protein</topology>
    </subcellularLocation>
</comment>
<organism evidence="18 19">
    <name type="scientific">Ornithorhynchus anatinus</name>
    <name type="common">Duckbill platypus</name>
    <dbReference type="NCBI Taxonomy" id="9258"/>
    <lineage>
        <taxon>Eukaryota</taxon>
        <taxon>Metazoa</taxon>
        <taxon>Chordata</taxon>
        <taxon>Craniata</taxon>
        <taxon>Vertebrata</taxon>
        <taxon>Euteleostomi</taxon>
        <taxon>Mammalia</taxon>
        <taxon>Monotremata</taxon>
        <taxon>Ornithorhynchidae</taxon>
        <taxon>Ornithorhynchus</taxon>
    </lineage>
</organism>
<evidence type="ECO:0000256" key="4">
    <source>
        <dbReference type="ARBA" id="ARBA00022723"/>
    </source>
</evidence>
<dbReference type="Gene3D" id="2.60.40.1530">
    <property type="entry name" value="ntegrin, alpha v. Chain A, domain 4"/>
    <property type="match status" value="1"/>
</dbReference>
<dbReference type="SUPFAM" id="SSF69179">
    <property type="entry name" value="Integrin domains"/>
    <property type="match status" value="3"/>
</dbReference>
<keyword evidence="13 16" id="KW-0675">Receptor</keyword>
<proteinExistence type="inferred from homology"/>
<dbReference type="PANTHER" id="PTHR23220">
    <property type="entry name" value="INTEGRIN ALPHA"/>
    <property type="match status" value="1"/>
</dbReference>
<dbReference type="STRING" id="9258.ENSOANP00000017061"/>
<dbReference type="Ensembl" id="ENSOANT00000017064.3">
    <property type="protein sequence ID" value="ENSOANP00000017061.2"/>
    <property type="gene ID" value="ENSOANG00000010761.4"/>
</dbReference>
<dbReference type="InterPro" id="IPR048633">
    <property type="entry name" value="ITGAX-like_Ig_3"/>
</dbReference>
<evidence type="ECO:0000256" key="5">
    <source>
        <dbReference type="ARBA" id="ARBA00022729"/>
    </source>
</evidence>
<dbReference type="GeneTree" id="ENSGT00940000154838"/>
<dbReference type="InterPro" id="IPR013517">
    <property type="entry name" value="FG-GAP"/>
</dbReference>
<keyword evidence="9" id="KW-1133">Transmembrane helix</keyword>
<gene>
    <name evidence="18" type="primary">LOC114809036</name>
</gene>
<feature type="repeat" description="FG-GAP" evidence="15">
    <location>
        <begin position="518"/>
        <end position="578"/>
    </location>
</feature>
<dbReference type="Pfam" id="PF21520">
    <property type="entry name" value="ITGAX-like_Ig_3"/>
    <property type="match status" value="1"/>
</dbReference>
<keyword evidence="11" id="KW-0472">Membrane</keyword>